<dbReference type="PANTHER" id="PTHR37844">
    <property type="entry name" value="SER/THR PROTEIN PHOSPHATASE SUPERFAMILY (AFU_ORTHOLOGUE AFUA_1G14840)"/>
    <property type="match status" value="1"/>
</dbReference>
<evidence type="ECO:0000259" key="1">
    <source>
        <dbReference type="Pfam" id="PF00149"/>
    </source>
</evidence>
<dbReference type="InterPro" id="IPR029052">
    <property type="entry name" value="Metallo-depent_PP-like"/>
</dbReference>
<dbReference type="InterPro" id="IPR042281">
    <property type="entry name" value="GpdQ_beta-strand"/>
</dbReference>
<dbReference type="InterPro" id="IPR004843">
    <property type="entry name" value="Calcineurin-like_PHP"/>
</dbReference>
<feature type="domain" description="Calcineurin-like phosphoesterase" evidence="1">
    <location>
        <begin position="1"/>
        <end position="215"/>
    </location>
</feature>
<organism evidence="2 3">
    <name type="scientific">Noviherbaspirillum aridicola</name>
    <dbReference type="NCBI Taxonomy" id="2849687"/>
    <lineage>
        <taxon>Bacteria</taxon>
        <taxon>Pseudomonadati</taxon>
        <taxon>Pseudomonadota</taxon>
        <taxon>Betaproteobacteria</taxon>
        <taxon>Burkholderiales</taxon>
        <taxon>Oxalobacteraceae</taxon>
        <taxon>Noviherbaspirillum</taxon>
    </lineage>
</organism>
<dbReference type="EMBL" id="BPMK01000014">
    <property type="protein sequence ID" value="GIZ53027.1"/>
    <property type="molecule type" value="Genomic_DNA"/>
</dbReference>
<dbReference type="Gene3D" id="3.60.21.10">
    <property type="match status" value="1"/>
</dbReference>
<dbReference type="Proteomes" id="UP000887222">
    <property type="component" value="Unassembled WGS sequence"/>
</dbReference>
<comment type="caution">
    <text evidence="2">The sequence shown here is derived from an EMBL/GenBank/DDBJ whole genome shotgun (WGS) entry which is preliminary data.</text>
</comment>
<dbReference type="RefSeq" id="WP_220809454.1">
    <property type="nucleotide sequence ID" value="NZ_BPMK01000014.1"/>
</dbReference>
<protein>
    <submittedName>
        <fullName evidence="2">Phosphoesterase</fullName>
    </submittedName>
</protein>
<evidence type="ECO:0000313" key="3">
    <source>
        <dbReference type="Proteomes" id="UP000887222"/>
    </source>
</evidence>
<keyword evidence="3" id="KW-1185">Reference proteome</keyword>
<name>A0ABQ4Q7J6_9BURK</name>
<dbReference type="Gene3D" id="3.30.750.180">
    <property type="entry name" value="GpdQ, beta-strand dimerisation domain"/>
    <property type="match status" value="1"/>
</dbReference>
<dbReference type="PANTHER" id="PTHR37844:SF2">
    <property type="entry name" value="SER_THR PROTEIN PHOSPHATASE SUPERFAMILY (AFU_ORTHOLOGUE AFUA_1G14840)"/>
    <property type="match status" value="1"/>
</dbReference>
<accession>A0ABQ4Q7J6</accession>
<evidence type="ECO:0000313" key="2">
    <source>
        <dbReference type="EMBL" id="GIZ53027.1"/>
    </source>
</evidence>
<dbReference type="SUPFAM" id="SSF56300">
    <property type="entry name" value="Metallo-dependent phosphatases"/>
    <property type="match status" value="1"/>
</dbReference>
<gene>
    <name evidence="2" type="ORF">NCCP691_30410</name>
</gene>
<proteinExistence type="predicted"/>
<dbReference type="Pfam" id="PF00149">
    <property type="entry name" value="Metallophos"/>
    <property type="match status" value="1"/>
</dbReference>
<reference evidence="2 3" key="1">
    <citation type="journal article" date="2022" name="Int. J. Syst. Evol. Microbiol.">
        <title>Noviherbaspirillum aridicola sp. nov., isolated from an arid soil in Pakistan.</title>
        <authorList>
            <person name="Khan I.U."/>
            <person name="Saqib M."/>
            <person name="Amin A."/>
            <person name="Hussain F."/>
            <person name="Li L."/>
            <person name="Liu Y.H."/>
            <person name="Fang B.Z."/>
            <person name="Ahmed I."/>
            <person name="Li W.J."/>
        </authorList>
    </citation>
    <scope>NUCLEOTIDE SEQUENCE [LARGE SCALE GENOMIC DNA]</scope>
    <source>
        <strain evidence="2 3">NCCP-691</strain>
    </source>
</reference>
<sequence length="268" mass="29394">MKIQIASDLHLDLLQQRFPGYRVIDPAGADVLVIAGDIHSGAGAIDCFADWPVPVVYVIGNHEGYHHEYGTLIAQLRERSRGTPVRFLERDSVVIDGVRFLGCCLWTDYRVMGGEREALMAQANSMLYDHRLIRHGEGLFLAADALREHEASRAWLAAELDRHFAGPTVVVTHHGPHPSSIHARYAGSPVNAAFVSDLTPMMGKADLWVHGHVHDSFDYMIHGTRVVANPRGYARNRNAAASPGDIEWENPLFDPALVLEPGGAGGAE</sequence>